<keyword evidence="4" id="KW-1185">Reference proteome</keyword>
<dbReference type="EMBL" id="AP010968">
    <property type="protein sequence ID" value="BAJ26726.1"/>
    <property type="molecule type" value="Genomic_DNA"/>
</dbReference>
<sequence>MICPHCRNNRRQRERTNHICSHCRKVFALDPKTDPGRLHDIKFRELVARSAPAGLRITVEQLFWANARRLHRFPTGRERRGSVTAGTVLAVITVVLAAPAVGVGGLALPLLGLPALLFGLLSGRQFRGAGRERPPEPFRYWLALDTFEERVVGRWRQVYGSLPDGLVEAPSAAHFVRPADPRAVVLCELPSVTAFLRINEFAARHRVLVARTVSEVPAELPVIVVRDLSLAALARTTELRARFAGRRVVDCGLLPRHVQVPARIVRLRAHDARTQRAPAVLADSPGWRRLPAQEREWLLDGWSSPLVSLPPVKLMSLLDKAVERAVTAPPVRPAPPAAPAHAPESAAETRRRAERIGFLTWPQAVPAPRSGSGAPAPAPAPASKLLKSEPDPKEGGR</sequence>
<evidence type="ECO:0000256" key="1">
    <source>
        <dbReference type="SAM" id="MobiDB-lite"/>
    </source>
</evidence>
<proteinExistence type="predicted"/>
<dbReference type="STRING" id="452652.KSE_08890"/>
<gene>
    <name evidence="3" type="ordered locus">KSE_08890</name>
</gene>
<evidence type="ECO:0000313" key="4">
    <source>
        <dbReference type="Proteomes" id="UP000007076"/>
    </source>
</evidence>
<feature type="transmembrane region" description="Helical" evidence="2">
    <location>
        <begin position="81"/>
        <end position="100"/>
    </location>
</feature>
<dbReference type="eggNOG" id="COG1996">
    <property type="taxonomic scope" value="Bacteria"/>
</dbReference>
<dbReference type="KEGG" id="ksk:KSE_08890"/>
<dbReference type="RefSeq" id="WP_014134045.1">
    <property type="nucleotide sequence ID" value="NC_016109.1"/>
</dbReference>
<dbReference type="HOGENOM" id="CLU_749828_0_0_11"/>
<reference evidence="3 4" key="1">
    <citation type="journal article" date="2010" name="DNA Res.">
        <title>Genome sequence of Kitasatospora setae NBRC 14216T: an evolutionary snapshot of the family Streptomycetaceae.</title>
        <authorList>
            <person name="Ichikawa N."/>
            <person name="Oguchi A."/>
            <person name="Ikeda H."/>
            <person name="Ishikawa J."/>
            <person name="Kitani S."/>
            <person name="Watanabe Y."/>
            <person name="Nakamura S."/>
            <person name="Katano Y."/>
            <person name="Kishi E."/>
            <person name="Sasagawa M."/>
            <person name="Ankai A."/>
            <person name="Fukui S."/>
            <person name="Hashimoto Y."/>
            <person name="Kamata S."/>
            <person name="Otoguro M."/>
            <person name="Tanikawa S."/>
            <person name="Nihira T."/>
            <person name="Horinouchi S."/>
            <person name="Ohnishi Y."/>
            <person name="Hayakawa M."/>
            <person name="Kuzuyama T."/>
            <person name="Arisawa A."/>
            <person name="Nomoto F."/>
            <person name="Miura H."/>
            <person name="Takahashi Y."/>
            <person name="Fujita N."/>
        </authorList>
    </citation>
    <scope>NUCLEOTIDE SEQUENCE [LARGE SCALE GENOMIC DNA]</scope>
    <source>
        <strain evidence="4">ATCC 33774 / DSM 43861 / JCM 3304 / KCC A-0304 / NBRC 14216 / KM-6054</strain>
    </source>
</reference>
<feature type="compositionally biased region" description="Low complexity" evidence="1">
    <location>
        <begin position="366"/>
        <end position="375"/>
    </location>
</feature>
<feature type="compositionally biased region" description="Basic and acidic residues" evidence="1">
    <location>
        <begin position="386"/>
        <end position="397"/>
    </location>
</feature>
<organism evidence="3 4">
    <name type="scientific">Kitasatospora setae (strain ATCC 33774 / DSM 43861 / JCM 3304 / KCC A-0304 / NBRC 14216 / KM-6054)</name>
    <name type="common">Streptomyces setae</name>
    <dbReference type="NCBI Taxonomy" id="452652"/>
    <lineage>
        <taxon>Bacteria</taxon>
        <taxon>Bacillati</taxon>
        <taxon>Actinomycetota</taxon>
        <taxon>Actinomycetes</taxon>
        <taxon>Kitasatosporales</taxon>
        <taxon>Streptomycetaceae</taxon>
        <taxon>Kitasatospora</taxon>
    </lineage>
</organism>
<keyword evidence="2" id="KW-0472">Membrane</keyword>
<evidence type="ECO:0000313" key="3">
    <source>
        <dbReference type="EMBL" id="BAJ26726.1"/>
    </source>
</evidence>
<accession>E4N695</accession>
<dbReference type="AlphaFoldDB" id="E4N695"/>
<keyword evidence="2" id="KW-0812">Transmembrane</keyword>
<dbReference type="Proteomes" id="UP000007076">
    <property type="component" value="Chromosome"/>
</dbReference>
<protein>
    <submittedName>
        <fullName evidence="3">Uncharacterized protein</fullName>
    </submittedName>
</protein>
<name>E4N695_KITSK</name>
<evidence type="ECO:0000256" key="2">
    <source>
        <dbReference type="SAM" id="Phobius"/>
    </source>
</evidence>
<dbReference type="PATRIC" id="fig|452652.3.peg.876"/>
<keyword evidence="2" id="KW-1133">Transmembrane helix</keyword>
<feature type="region of interest" description="Disordered" evidence="1">
    <location>
        <begin position="329"/>
        <end position="397"/>
    </location>
</feature>